<dbReference type="Pfam" id="PF14690">
    <property type="entry name" value="Zn_ribbon_ISL3"/>
    <property type="match status" value="1"/>
</dbReference>
<feature type="domain" description="Transposase IS204/IS1001/IS1096/IS1165 DDE" evidence="1">
    <location>
        <begin position="151"/>
        <end position="272"/>
    </location>
</feature>
<accession>I4G233</accession>
<dbReference type="HOGENOM" id="CLU_041900_1_1_3"/>
<dbReference type="InterPro" id="IPR002560">
    <property type="entry name" value="Transposase_DDE"/>
</dbReference>
<feature type="domain" description="Transposase IS204/IS1001/IS1096/IS1165 zinc-finger" evidence="2">
    <location>
        <begin position="37"/>
        <end position="81"/>
    </location>
</feature>
<evidence type="ECO:0000313" key="3">
    <source>
        <dbReference type="EMBL" id="CCI01994.1"/>
    </source>
</evidence>
<dbReference type="InterPro" id="IPR029261">
    <property type="entry name" value="Transposase_Znf"/>
</dbReference>
<dbReference type="Pfam" id="PF01610">
    <property type="entry name" value="DDE_Tnp_ISL3"/>
    <property type="match status" value="1"/>
</dbReference>
<dbReference type="PANTHER" id="PTHR33498:SF1">
    <property type="entry name" value="TRANSPOSASE FOR INSERTION SEQUENCE ELEMENT IS1557"/>
    <property type="match status" value="1"/>
</dbReference>
<name>I4G233_MICAE</name>
<organism evidence="3 4">
    <name type="scientific">Microcystis aeruginosa PCC 9443</name>
    <dbReference type="NCBI Taxonomy" id="1160281"/>
    <lineage>
        <taxon>Bacteria</taxon>
        <taxon>Bacillati</taxon>
        <taxon>Cyanobacteriota</taxon>
        <taxon>Cyanophyceae</taxon>
        <taxon>Oscillatoriophycideae</taxon>
        <taxon>Chroococcales</taxon>
        <taxon>Microcystaceae</taxon>
        <taxon>Microcystis</taxon>
    </lineage>
</organism>
<protein>
    <recommendedName>
        <fullName evidence="5">Transposase</fullName>
    </recommendedName>
</protein>
<dbReference type="InterPro" id="IPR047951">
    <property type="entry name" value="Transpos_ISL3"/>
</dbReference>
<dbReference type="RefSeq" id="WP_002767524.1">
    <property type="nucleotide sequence ID" value="NZ_HE972968.1"/>
</dbReference>
<dbReference type="PANTHER" id="PTHR33498">
    <property type="entry name" value="TRANSPOSASE FOR INSERTION SEQUENCE ELEMENT IS1557"/>
    <property type="match status" value="1"/>
</dbReference>
<gene>
    <name evidence="3" type="ORF">MICAC_2840001</name>
</gene>
<dbReference type="Proteomes" id="UP000003480">
    <property type="component" value="Unassembled WGS sequence"/>
</dbReference>
<evidence type="ECO:0008006" key="5">
    <source>
        <dbReference type="Google" id="ProtNLM"/>
    </source>
</evidence>
<proteinExistence type="predicted"/>
<evidence type="ECO:0000313" key="4">
    <source>
        <dbReference type="Proteomes" id="UP000003480"/>
    </source>
</evidence>
<dbReference type="EMBL" id="CAIJ01000206">
    <property type="protein sequence ID" value="CCI01994.1"/>
    <property type="molecule type" value="Genomic_DNA"/>
</dbReference>
<sequence length="277" mass="32574">MDWHLDRLLKLPDMTVVKVQEIEGLIFLSLESLKEGIICPHCENYTEDVHQTREVLVRDLSICGRGVYLKVPRRQFICSECGRYTTEELEGMVFKRHHTERYEEYVYGRVVATTVKQVSREEQLKEDEIQAIFEAVSEEKNQKNWQPVKHIGLDEISTAKGQKKYRAVVSDLDKKCLIDVIASRTQEELIEVLSQQPKDIREKVEEVCIDRWGGFVKVIEEVFPNAIIVYDRFHVMKMVNKRLNEIRCKLGMRAKGMRHLLLSNREDLTIIRKRRTI</sequence>
<evidence type="ECO:0000259" key="2">
    <source>
        <dbReference type="Pfam" id="PF14690"/>
    </source>
</evidence>
<evidence type="ECO:0000259" key="1">
    <source>
        <dbReference type="Pfam" id="PF01610"/>
    </source>
</evidence>
<dbReference type="AlphaFoldDB" id="I4G233"/>
<dbReference type="NCBIfam" id="NF033550">
    <property type="entry name" value="transpos_ISL3"/>
    <property type="match status" value="1"/>
</dbReference>
<reference evidence="3 4" key="1">
    <citation type="submission" date="2012-04" db="EMBL/GenBank/DDBJ databases">
        <authorList>
            <person name="Genoscope - CEA"/>
        </authorList>
    </citation>
    <scope>NUCLEOTIDE SEQUENCE [LARGE SCALE GENOMIC DNA]</scope>
    <source>
        <strain evidence="3 4">9443</strain>
    </source>
</reference>
<comment type="caution">
    <text evidence="3">The sequence shown here is derived from an EMBL/GenBank/DDBJ whole genome shotgun (WGS) entry which is preliminary data.</text>
</comment>